<protein>
    <recommendedName>
        <fullName evidence="4">Transmembrane protein</fullName>
    </recommendedName>
</protein>
<feature type="transmembrane region" description="Helical" evidence="1">
    <location>
        <begin position="512"/>
        <end position="533"/>
    </location>
</feature>
<comment type="caution">
    <text evidence="2">The sequence shown here is derived from an EMBL/GenBank/DDBJ whole genome shotgun (WGS) entry which is preliminary data.</text>
</comment>
<evidence type="ECO:0000313" key="2">
    <source>
        <dbReference type="EMBL" id="OQR84211.1"/>
    </source>
</evidence>
<evidence type="ECO:0000313" key="3">
    <source>
        <dbReference type="Proteomes" id="UP000243579"/>
    </source>
</evidence>
<name>A0A1V9YES9_ACHHY</name>
<gene>
    <name evidence="2" type="ORF">ACHHYP_13713</name>
</gene>
<dbReference type="Proteomes" id="UP000243579">
    <property type="component" value="Unassembled WGS sequence"/>
</dbReference>
<accession>A0A1V9YES9</accession>
<keyword evidence="1" id="KW-0812">Transmembrane</keyword>
<feature type="transmembrane region" description="Helical" evidence="1">
    <location>
        <begin position="364"/>
        <end position="389"/>
    </location>
</feature>
<feature type="transmembrane region" description="Helical" evidence="1">
    <location>
        <begin position="446"/>
        <end position="463"/>
    </location>
</feature>
<dbReference type="AlphaFoldDB" id="A0A1V9YES9"/>
<dbReference type="OrthoDB" id="69877at2759"/>
<keyword evidence="1" id="KW-1133">Transmembrane helix</keyword>
<reference evidence="2 3" key="1">
    <citation type="journal article" date="2014" name="Genome Biol. Evol.">
        <title>The secreted proteins of Achlya hypogyna and Thraustotheca clavata identify the ancestral oomycete secretome and reveal gene acquisitions by horizontal gene transfer.</title>
        <authorList>
            <person name="Misner I."/>
            <person name="Blouin N."/>
            <person name="Leonard G."/>
            <person name="Richards T.A."/>
            <person name="Lane C.E."/>
        </authorList>
    </citation>
    <scope>NUCLEOTIDE SEQUENCE [LARGE SCALE GENOMIC DNA]</scope>
    <source>
        <strain evidence="2 3">ATCC 48635</strain>
    </source>
</reference>
<feature type="transmembrane region" description="Helical" evidence="1">
    <location>
        <begin position="409"/>
        <end position="434"/>
    </location>
</feature>
<organism evidence="2 3">
    <name type="scientific">Achlya hypogyna</name>
    <name type="common">Oomycete</name>
    <name type="synonym">Protoachlya hypogyna</name>
    <dbReference type="NCBI Taxonomy" id="1202772"/>
    <lineage>
        <taxon>Eukaryota</taxon>
        <taxon>Sar</taxon>
        <taxon>Stramenopiles</taxon>
        <taxon>Oomycota</taxon>
        <taxon>Saprolegniomycetes</taxon>
        <taxon>Saprolegniales</taxon>
        <taxon>Achlyaceae</taxon>
        <taxon>Achlya</taxon>
    </lineage>
</organism>
<keyword evidence="3" id="KW-1185">Reference proteome</keyword>
<proteinExistence type="predicted"/>
<sequence length="663" mass="74527">MWRVRPQGPDAHVPLTWRRVLLAVMSYCLFFTDVPRSGVGLSSLPYPAATSTLCSYFGPYAYLVVDIARTASGTFFGKTSAGASTTTTVWSYKYDTCSIGMRTFVQTLNISHWHPCLLYEEACAGMTLEISAVFRMLDNFVDSLVETQTSRVEYFFHDSLSDYFSFGQFSNKQHRTVRSHYIDAPVDICDPQLGAARPYFCQEIWANFATMGSKKVSAVSSHIQSRMRLQRDSMDSSVQRLDMVIVDSIQDTQNWVGGFSIVSSSSYDVVTVLRVQNCSDVTKQRNCTTVRLVDYRYEGGAMSTNVVYWFRLVRLLRIAAQSYNVLRVVCLFAGCYAAAAPPVPSKTAKVIAACASFFRIPTQVVIYGSWCPVALFAIAHAIDSTALYFTIVKSFSALDGMISSSLDNVMYLITMLTCHMRNVWVLSFIAKMILYWADRYNRRGVLGVRGYILPLISLLSIVFDVRWNGARNTNLVLSGGTVGSPSEAFARQLKGLPHDVRYSGLILDMRNFIVAFVVVRIGLYFSSVTSVLARSAVPSVAVAYANPSMFSTSWKSLFVDSAEGSISPAQMQPSTDHLTRPPEHRLMNITWMTDPIECAALYLWSRPRIFCYRHKATGTLVYHPLGWDELKRVEEVPTFSAMYEFHSETMLTALPWRDRIECF</sequence>
<evidence type="ECO:0000256" key="1">
    <source>
        <dbReference type="SAM" id="Phobius"/>
    </source>
</evidence>
<feature type="transmembrane region" description="Helical" evidence="1">
    <location>
        <begin position="325"/>
        <end position="343"/>
    </location>
</feature>
<evidence type="ECO:0008006" key="4">
    <source>
        <dbReference type="Google" id="ProtNLM"/>
    </source>
</evidence>
<dbReference type="EMBL" id="JNBR01001920">
    <property type="protein sequence ID" value="OQR84211.1"/>
    <property type="molecule type" value="Genomic_DNA"/>
</dbReference>
<keyword evidence="1" id="KW-0472">Membrane</keyword>